<organism evidence="1 2">
    <name type="scientific">Zingiber officinale</name>
    <name type="common">Ginger</name>
    <name type="synonym">Amomum zingiber</name>
    <dbReference type="NCBI Taxonomy" id="94328"/>
    <lineage>
        <taxon>Eukaryota</taxon>
        <taxon>Viridiplantae</taxon>
        <taxon>Streptophyta</taxon>
        <taxon>Embryophyta</taxon>
        <taxon>Tracheophyta</taxon>
        <taxon>Spermatophyta</taxon>
        <taxon>Magnoliopsida</taxon>
        <taxon>Liliopsida</taxon>
        <taxon>Zingiberales</taxon>
        <taxon>Zingiberaceae</taxon>
        <taxon>Zingiber</taxon>
    </lineage>
</organism>
<proteinExistence type="predicted"/>
<comment type="caution">
    <text evidence="1">The sequence shown here is derived from an EMBL/GenBank/DDBJ whole genome shotgun (WGS) entry which is preliminary data.</text>
</comment>
<dbReference type="AlphaFoldDB" id="A0A8J5HBZ3"/>
<dbReference type="PANTHER" id="PTHR33790">
    <property type="entry name" value="OS05G0344200 PROTEIN"/>
    <property type="match status" value="1"/>
</dbReference>
<keyword evidence="2" id="KW-1185">Reference proteome</keyword>
<protein>
    <recommendedName>
        <fullName evidence="3">Ataxin-2 C-terminal domain-containing protein</fullName>
    </recommendedName>
</protein>
<reference evidence="1 2" key="1">
    <citation type="submission" date="2020-08" db="EMBL/GenBank/DDBJ databases">
        <title>Plant Genome Project.</title>
        <authorList>
            <person name="Zhang R.-G."/>
        </authorList>
    </citation>
    <scope>NUCLEOTIDE SEQUENCE [LARGE SCALE GENOMIC DNA]</scope>
    <source>
        <tissue evidence="1">Rhizome</tissue>
    </source>
</reference>
<dbReference type="PANTHER" id="PTHR33790:SF10">
    <property type="entry name" value="PROTEIN EARLY RESPONSIVE TO DEHYDRATION 15"/>
    <property type="match status" value="1"/>
</dbReference>
<evidence type="ECO:0000313" key="1">
    <source>
        <dbReference type="EMBL" id="KAG6520585.1"/>
    </source>
</evidence>
<evidence type="ECO:0000313" key="2">
    <source>
        <dbReference type="Proteomes" id="UP000734854"/>
    </source>
</evidence>
<dbReference type="Proteomes" id="UP000734854">
    <property type="component" value="Unassembled WGS sequence"/>
</dbReference>
<accession>A0A8J5HBZ3</accession>
<name>A0A8J5HBZ3_ZINOF</name>
<gene>
    <name evidence="1" type="ORF">ZIOFF_017644</name>
</gene>
<sequence>MPTTSAPALSFSCPRGAAAPALLLLPTSLRSPTTRSGAKGSVVARHDMSMMELPSGAIPKSTLNPDAPLFIPMAFQQVQDFSPEWWELVKTTTWFREHWFHVHQDQETFDEADGDEDVANLLPDSIDLEIGNELSMIAADTERASLQQSVLEDVAMNTDMLNLGFLNNAEINFGSRAPKNDIRALSEHAKYREKPVQRMSPKFASRHFIQQPR</sequence>
<dbReference type="EMBL" id="JACMSC010000005">
    <property type="protein sequence ID" value="KAG6520585.1"/>
    <property type="molecule type" value="Genomic_DNA"/>
</dbReference>
<dbReference type="InterPro" id="IPR040414">
    <property type="entry name" value="CID1/CID2"/>
</dbReference>
<evidence type="ECO:0008006" key="3">
    <source>
        <dbReference type="Google" id="ProtNLM"/>
    </source>
</evidence>